<sequence>MDSIKKIIWVSVLALITSLTFQPIAANASDNCVPDSIGTEKFGIHPGQVLGLLVNGVPIGEECTTTDPGIIALDYADRNTGVTETFAFRADSWKWKDLSYEELLSMMRTSGIKADIDAQNLFTFYFYRLKDGTVDSENSTASFAIVLDPNEAGPCHPDLVSYETDTVSLTSSILQILDGVETGIPCTIYDPGWVAFGILEPGATTLELNKGYFDKWVWGGELGYEWVQSMLSYAEIDPSKIKKGSEFEFRFFRGGSPDVPIADLDKFTFFFKFTIDLPTPEQIAAAKAAADKVIADKAAADKAAADKVIADKAAADKVIADKAAADKVIADKAAAAAAAKAKAAAAKKKTITCVKGKVTKKVTAVKPVCPKGYKIKK</sequence>
<proteinExistence type="predicted"/>
<protein>
    <submittedName>
        <fullName evidence="1">Unannotated protein</fullName>
    </submittedName>
</protein>
<reference evidence="1" key="1">
    <citation type="submission" date="2020-05" db="EMBL/GenBank/DDBJ databases">
        <authorList>
            <person name="Chiriac C."/>
            <person name="Salcher M."/>
            <person name="Ghai R."/>
            <person name="Kavagutti S V."/>
        </authorList>
    </citation>
    <scope>NUCLEOTIDE SEQUENCE</scope>
</reference>
<dbReference type="EMBL" id="CAEZUS010000108">
    <property type="protein sequence ID" value="CAB4612247.1"/>
    <property type="molecule type" value="Genomic_DNA"/>
</dbReference>
<gene>
    <name evidence="1" type="ORF">UFOPK1852_00749</name>
</gene>
<accession>A0A6J6HFU4</accession>
<name>A0A6J6HFU4_9ZZZZ</name>
<dbReference type="AlphaFoldDB" id="A0A6J6HFU4"/>
<organism evidence="1">
    <name type="scientific">freshwater metagenome</name>
    <dbReference type="NCBI Taxonomy" id="449393"/>
    <lineage>
        <taxon>unclassified sequences</taxon>
        <taxon>metagenomes</taxon>
        <taxon>ecological metagenomes</taxon>
    </lineage>
</organism>
<evidence type="ECO:0000313" key="1">
    <source>
        <dbReference type="EMBL" id="CAB4612247.1"/>
    </source>
</evidence>